<keyword evidence="8" id="KW-0067">ATP-binding</keyword>
<feature type="repeat" description="WD" evidence="10">
    <location>
        <begin position="1149"/>
        <end position="1181"/>
    </location>
</feature>
<dbReference type="InterPro" id="IPR008271">
    <property type="entry name" value="Ser/Thr_kinase_AS"/>
</dbReference>
<dbReference type="CDD" id="cd13980">
    <property type="entry name" value="STKc_Vps15"/>
    <property type="match status" value="1"/>
</dbReference>
<proteinExistence type="predicted"/>
<dbReference type="GO" id="GO:0006623">
    <property type="term" value="P:protein targeting to vacuole"/>
    <property type="evidence" value="ECO:0007669"/>
    <property type="project" value="TreeGrafter"/>
</dbReference>
<dbReference type="SUPFAM" id="SSF56112">
    <property type="entry name" value="Protein kinase-like (PK-like)"/>
    <property type="match status" value="1"/>
</dbReference>
<dbReference type="SUPFAM" id="SSF50978">
    <property type="entry name" value="WD40 repeat-like"/>
    <property type="match status" value="1"/>
</dbReference>
<evidence type="ECO:0000256" key="7">
    <source>
        <dbReference type="ARBA" id="ARBA00022777"/>
    </source>
</evidence>
<evidence type="ECO:0000313" key="13">
    <source>
        <dbReference type="EMBL" id="KAG2385342.1"/>
    </source>
</evidence>
<dbReference type="PROSITE" id="PS50082">
    <property type="entry name" value="WD_REPEATS_2"/>
    <property type="match status" value="1"/>
</dbReference>
<organism evidence="13 14">
    <name type="scientific">Phaseolus angularis</name>
    <name type="common">Azuki bean</name>
    <name type="synonym">Vigna angularis</name>
    <dbReference type="NCBI Taxonomy" id="3914"/>
    <lineage>
        <taxon>Eukaryota</taxon>
        <taxon>Viridiplantae</taxon>
        <taxon>Streptophyta</taxon>
        <taxon>Embryophyta</taxon>
        <taxon>Tracheophyta</taxon>
        <taxon>Spermatophyta</taxon>
        <taxon>Magnoliopsida</taxon>
        <taxon>eudicotyledons</taxon>
        <taxon>Gunneridae</taxon>
        <taxon>Pentapetalae</taxon>
        <taxon>rosids</taxon>
        <taxon>fabids</taxon>
        <taxon>Fabales</taxon>
        <taxon>Fabaceae</taxon>
        <taxon>Papilionoideae</taxon>
        <taxon>50 kb inversion clade</taxon>
        <taxon>NPAAA clade</taxon>
        <taxon>indigoferoid/millettioid clade</taxon>
        <taxon>Phaseoleae</taxon>
        <taxon>Vigna</taxon>
    </lineage>
</organism>
<evidence type="ECO:0000256" key="6">
    <source>
        <dbReference type="ARBA" id="ARBA00022741"/>
    </source>
</evidence>
<name>A0A8T0JXH5_PHAAN</name>
<dbReference type="GO" id="GO:0034272">
    <property type="term" value="C:phosphatidylinositol 3-kinase complex, class III, type II"/>
    <property type="evidence" value="ECO:0007669"/>
    <property type="project" value="TreeGrafter"/>
</dbReference>
<protein>
    <recommendedName>
        <fullName evidence="1">non-specific serine/threonine protein kinase</fullName>
        <ecNumber evidence="1">2.7.11.1</ecNumber>
    </recommendedName>
</protein>
<dbReference type="Proteomes" id="UP000743370">
    <property type="component" value="Unassembled WGS sequence"/>
</dbReference>
<evidence type="ECO:0000256" key="5">
    <source>
        <dbReference type="ARBA" id="ARBA00022737"/>
    </source>
</evidence>
<dbReference type="SUPFAM" id="SSF48371">
    <property type="entry name" value="ARM repeat"/>
    <property type="match status" value="1"/>
</dbReference>
<dbReference type="GO" id="GO:0071561">
    <property type="term" value="C:nucleus-vacuole junction"/>
    <property type="evidence" value="ECO:0007669"/>
    <property type="project" value="TreeGrafter"/>
</dbReference>
<dbReference type="GO" id="GO:0034271">
    <property type="term" value="C:phosphatidylinositol 3-kinase complex, class III, type I"/>
    <property type="evidence" value="ECO:0007669"/>
    <property type="project" value="TreeGrafter"/>
</dbReference>
<dbReference type="GO" id="GO:0004674">
    <property type="term" value="F:protein serine/threonine kinase activity"/>
    <property type="evidence" value="ECO:0007669"/>
    <property type="project" value="UniProtKB-KW"/>
</dbReference>
<sequence length="1552" mass="174918">MGNKIARTTQVSASEYYLHDLPSTYNLVLKEVLGRGRFFKSIQCKHDEGLVLVKVYFKRGDFLDLSDYERRLSQIKQIFTSIDHPHVWPFQFWQETDKAAYLLRQYFFHNLHDRLSTRPFLCLVEKKWLAFQLLVAVNQCHENGVCHGDIKCENVLITSSNWLYLADFASFKPTYIPYDDPSDFSFFFDTGGRRLCYLAPEDIVLFTIIITKYFLPILTPTSVRIVALQLVGSGFSLLPIARLELSPPSAVRLNSSSPSTVWPDLSPPSTIWPDLSLPSTRFYEHGGEMQVAQDTPLKPYMDIFAVGCVIAELFLEGQPLFELSQLLAYRRGQYDPSQHLEKIPDIGIRKMILHMIQLEPESRFSAERYLKEYAAVVFPIYFSPFLHDFYRCWSPLHSDMRVLLCQSAFPEILKQMMDNQSYDDVAATSGELLEEMVAKGRNAHNSTFPENLTNLQTGKLLQTISNAFRGNDHPFLKSIAMDDLNSLMSEYDSQSDTFGIPFLPLPKDSMRCEGMVLITSLLCSCIRNIKLPHLRRAAVLLLKASALYVDDEDRLQRVIPYVIVMLSDSAAIVRCAALETLCDILPLVRDFPPSDAKIFPEYILPMLSMLPDDPEESVRICYASNIAKLALTAYGFLIHSVSLSEAGVLDELSLSQKPLTSSNQTSGRMKRINGEVQLLQLRKSIAEVVQELVMGPKQTPNIRRALLQDIGKLCYFFGVRQSNDSLLPILPAFLNDRDEQLRTVFYEKIVYVCFFVGQRSVEEYLLPYIEQALSDMTESVIVKAVECMSILCKNGFFRKRTLLQMIERGFPLLCYPSEWVRRSIVSFIAASSECLGAVDSYVFLAPVIRPFLRRQPVSLASERALLSCLKPPVSRQVFYEVLENSRSSDMLERQRKIWYSSSQSKLWEMDLLKKGIEELDSLNNWTDKQQGPGVQQTVSTGFQQPGIIDCDKAEAKLRDMGAFVHNDSNAAGHRDTQCMEKLQFSGFMTPNFSGVNSLTYEKPSEGIPLYSFSVDRRGMGILPAASDPPLPMSSLGFSSSAMPWVNPLSTSFNLASSVPAPKLFSGSFSISNGSKQFHRVVHEPDARENETAYVNSTFQDLGSSANVQGTSIAMEDATAQTDLSGFPSHARVSIPDSGWRPRGVLVAHLQEHRSAVNDIAISADHSFFVSASDDSTVKIWDSRKLEKDISFRSKLTYHLEGSRVLCAAMLPGSAQVIIGASDGFIHMFSIDHMSRGLGNVVEKYSGIADITKKDIKEGAILNLLNCPVDNYTIMVIPGGCNEFCHLSKTECSSQVWSFVPNFQYGPSSWLLVDYCSKFVISETKRRVLHYEGLVTLLKVVGKKVCVICHQERLRAVIIITNICYCSLMDLNIAVISIFDEVIIERVHNLILHPLTSQTFKFHHTEIQKAICSPGENYQNLSKIHKCSVMSYQVSIQELWGPLTRHTLIRITLVVLPGKCFYGGLMLTRTERSQGTPTRSLCSLGKKKKREEREKSQAPFLSTRKNVGLVMMQENALPFMGAHRVSLIHQPHGIYHSSRKSEPLPSAQITLIS</sequence>
<dbReference type="PROSITE" id="PS00108">
    <property type="entry name" value="PROTEIN_KINASE_ST"/>
    <property type="match status" value="1"/>
</dbReference>
<feature type="repeat" description="HEAT" evidence="9">
    <location>
        <begin position="726"/>
        <end position="764"/>
    </location>
</feature>
<dbReference type="Gene3D" id="2.130.10.10">
    <property type="entry name" value="YVTN repeat-like/Quinoprotein amine dehydrogenase"/>
    <property type="match status" value="1"/>
</dbReference>
<dbReference type="PROSITE" id="PS50011">
    <property type="entry name" value="PROTEIN_KINASE_DOM"/>
    <property type="match status" value="1"/>
</dbReference>
<evidence type="ECO:0000256" key="3">
    <source>
        <dbReference type="ARBA" id="ARBA00022574"/>
    </source>
</evidence>
<evidence type="ECO:0000256" key="9">
    <source>
        <dbReference type="PROSITE-ProRule" id="PRU00103"/>
    </source>
</evidence>
<dbReference type="InterPro" id="IPR055231">
    <property type="entry name" value="2AA_helical"/>
</dbReference>
<feature type="domain" description="Protein kinase" evidence="12">
    <location>
        <begin position="27"/>
        <end position="386"/>
    </location>
</feature>
<evidence type="ECO:0000256" key="1">
    <source>
        <dbReference type="ARBA" id="ARBA00012513"/>
    </source>
</evidence>
<dbReference type="FunFam" id="1.25.10.10:FF:000370">
    <property type="entry name" value="phosphoinositide 3-kinase regulatory subunit 4-like"/>
    <property type="match status" value="1"/>
</dbReference>
<dbReference type="InterPro" id="IPR015943">
    <property type="entry name" value="WD40/YVTN_repeat-like_dom_sf"/>
</dbReference>
<dbReference type="Pfam" id="PF22956">
    <property type="entry name" value="VPS15-like_hel"/>
    <property type="match status" value="1"/>
</dbReference>
<dbReference type="InterPro" id="IPR016024">
    <property type="entry name" value="ARM-type_fold"/>
</dbReference>
<keyword evidence="4" id="KW-0808">Transferase</keyword>
<dbReference type="InterPro" id="IPR011989">
    <property type="entry name" value="ARM-like"/>
</dbReference>
<keyword evidence="6" id="KW-0547">Nucleotide-binding</keyword>
<gene>
    <name evidence="13" type="ORF">HKW66_Vig0124340</name>
</gene>
<dbReference type="Pfam" id="PF00400">
    <property type="entry name" value="WD40"/>
    <property type="match status" value="1"/>
</dbReference>
<evidence type="ECO:0000256" key="10">
    <source>
        <dbReference type="PROSITE-ProRule" id="PRU00221"/>
    </source>
</evidence>
<dbReference type="GO" id="GO:0005524">
    <property type="term" value="F:ATP binding"/>
    <property type="evidence" value="ECO:0007669"/>
    <property type="project" value="UniProtKB-KW"/>
</dbReference>
<dbReference type="FunFam" id="2.130.10.10:FF:001722">
    <property type="entry name" value="Phosphoinositide 3-kinase regulatory subunit 4"/>
    <property type="match status" value="1"/>
</dbReference>
<evidence type="ECO:0000256" key="2">
    <source>
        <dbReference type="ARBA" id="ARBA00022527"/>
    </source>
</evidence>
<keyword evidence="3 10" id="KW-0853">WD repeat</keyword>
<dbReference type="InterPro" id="IPR001680">
    <property type="entry name" value="WD40_rpt"/>
</dbReference>
<dbReference type="GO" id="GO:0005770">
    <property type="term" value="C:late endosome"/>
    <property type="evidence" value="ECO:0007669"/>
    <property type="project" value="TreeGrafter"/>
</dbReference>
<dbReference type="GO" id="GO:0016236">
    <property type="term" value="P:macroautophagy"/>
    <property type="evidence" value="ECO:0007669"/>
    <property type="project" value="InterPro"/>
</dbReference>
<evidence type="ECO:0000256" key="4">
    <source>
        <dbReference type="ARBA" id="ARBA00022679"/>
    </source>
</evidence>
<dbReference type="Pfam" id="PF00069">
    <property type="entry name" value="Pkinase"/>
    <property type="match status" value="1"/>
</dbReference>
<dbReference type="Gene3D" id="1.25.10.10">
    <property type="entry name" value="Leucine-rich Repeat Variant"/>
    <property type="match status" value="2"/>
</dbReference>
<dbReference type="EMBL" id="JABFOF010000008">
    <property type="protein sequence ID" value="KAG2385342.1"/>
    <property type="molecule type" value="Genomic_DNA"/>
</dbReference>
<keyword evidence="5" id="KW-0677">Repeat</keyword>
<dbReference type="SMART" id="SM00320">
    <property type="entry name" value="WD40"/>
    <property type="match status" value="2"/>
</dbReference>
<dbReference type="InterPro" id="IPR000719">
    <property type="entry name" value="Prot_kinase_dom"/>
</dbReference>
<keyword evidence="2" id="KW-0723">Serine/threonine-protein kinase</keyword>
<evidence type="ECO:0000313" key="14">
    <source>
        <dbReference type="Proteomes" id="UP000743370"/>
    </source>
</evidence>
<dbReference type="PROSITE" id="PS50077">
    <property type="entry name" value="HEAT_REPEAT"/>
    <property type="match status" value="1"/>
</dbReference>
<evidence type="ECO:0000256" key="8">
    <source>
        <dbReference type="ARBA" id="ARBA00022840"/>
    </source>
</evidence>
<dbReference type="GO" id="GO:0045324">
    <property type="term" value="P:late endosome to vacuole transport"/>
    <property type="evidence" value="ECO:0007669"/>
    <property type="project" value="InterPro"/>
</dbReference>
<dbReference type="FunFam" id="1.25.10.10:FF:000209">
    <property type="entry name" value="Protein kinase family protein / WD-40 repeat family protein"/>
    <property type="match status" value="1"/>
</dbReference>
<dbReference type="EC" id="2.7.11.1" evidence="1"/>
<evidence type="ECO:0000256" key="11">
    <source>
        <dbReference type="SAM" id="MobiDB-lite"/>
    </source>
</evidence>
<dbReference type="InterPro" id="IPR045162">
    <property type="entry name" value="Vps15-like"/>
</dbReference>
<dbReference type="PANTHER" id="PTHR17583:SF0">
    <property type="entry name" value="PHOSPHOINOSITIDE 3-KINASE REGULATORY SUBUNIT 4"/>
    <property type="match status" value="1"/>
</dbReference>
<feature type="region of interest" description="Disordered" evidence="11">
    <location>
        <begin position="1474"/>
        <end position="1498"/>
    </location>
</feature>
<reference evidence="13 14" key="1">
    <citation type="submission" date="2020-05" db="EMBL/GenBank/DDBJ databases">
        <title>Vigna angularis (adzuki bean) Var. LongXiaoDou No. 4 denovo assembly.</title>
        <authorList>
            <person name="Xiang H."/>
        </authorList>
    </citation>
    <scope>NUCLEOTIDE SEQUENCE [LARGE SCALE GENOMIC DNA]</scope>
    <source>
        <tissue evidence="13">Leaf</tissue>
    </source>
</reference>
<dbReference type="InterPro" id="IPR021133">
    <property type="entry name" value="HEAT_type_2"/>
</dbReference>
<dbReference type="PROSITE" id="PS50294">
    <property type="entry name" value="WD_REPEATS_REGION"/>
    <property type="match status" value="1"/>
</dbReference>
<accession>A0A8T0JXH5</accession>
<comment type="caution">
    <text evidence="13">The sequence shown here is derived from an EMBL/GenBank/DDBJ whole genome shotgun (WGS) entry which is preliminary data.</text>
</comment>
<dbReference type="InterPro" id="IPR036322">
    <property type="entry name" value="WD40_repeat_dom_sf"/>
</dbReference>
<dbReference type="SMART" id="SM00220">
    <property type="entry name" value="S_TKc"/>
    <property type="match status" value="1"/>
</dbReference>
<dbReference type="Gene3D" id="1.10.510.10">
    <property type="entry name" value="Transferase(Phosphotransferase) domain 1"/>
    <property type="match status" value="2"/>
</dbReference>
<dbReference type="PANTHER" id="PTHR17583">
    <property type="entry name" value="PHOSPHOINOSITIDE 3-KINASE REGULATORY SUBUNIT 4"/>
    <property type="match status" value="1"/>
</dbReference>
<keyword evidence="7 13" id="KW-0418">Kinase</keyword>
<dbReference type="InterPro" id="IPR011009">
    <property type="entry name" value="Kinase-like_dom_sf"/>
</dbReference>
<evidence type="ECO:0000259" key="12">
    <source>
        <dbReference type="PROSITE" id="PS50011"/>
    </source>
</evidence>